<evidence type="ECO:0000256" key="7">
    <source>
        <dbReference type="ARBA" id="ARBA00023016"/>
    </source>
</evidence>
<dbReference type="RefSeq" id="WP_072890964.1">
    <property type="nucleotide sequence ID" value="NZ_FQVW01000027.1"/>
</dbReference>
<dbReference type="EMBL" id="FQVW01000027">
    <property type="protein sequence ID" value="SHG34237.1"/>
    <property type="molecule type" value="Genomic_DNA"/>
</dbReference>
<feature type="transmembrane region" description="Helical" evidence="11">
    <location>
        <begin position="100"/>
        <end position="119"/>
    </location>
</feature>
<evidence type="ECO:0000256" key="2">
    <source>
        <dbReference type="ARBA" id="ARBA00008017"/>
    </source>
</evidence>
<feature type="domain" description="Mechanosensitive ion channel MscS" evidence="12">
    <location>
        <begin position="182"/>
        <end position="250"/>
    </location>
</feature>
<dbReference type="Pfam" id="PF21082">
    <property type="entry name" value="MS_channel_3rd"/>
    <property type="match status" value="1"/>
</dbReference>
<feature type="transmembrane region" description="Helical" evidence="11">
    <location>
        <begin position="140"/>
        <end position="158"/>
    </location>
</feature>
<feature type="transmembrane region" description="Helical" evidence="11">
    <location>
        <begin position="76"/>
        <end position="94"/>
    </location>
</feature>
<dbReference type="GO" id="GO:0008381">
    <property type="term" value="F:mechanosensitive monoatomic ion channel activity"/>
    <property type="evidence" value="ECO:0007669"/>
    <property type="project" value="InterPro"/>
</dbReference>
<keyword evidence="4" id="KW-0997">Cell inner membrane</keyword>
<evidence type="ECO:0000313" key="15">
    <source>
        <dbReference type="Proteomes" id="UP000183988"/>
    </source>
</evidence>
<dbReference type="OrthoDB" id="9775207at2"/>
<sequence>MDFIKEWLSGYNLDSTVVRYLATGIMIAFIAFISILANFITKKIVVRIITHLLTKNKFSWDDTLIKRRVFHKLSHIVPAIIIYSFAPVFSTYQSMIEKGAAVYIIIIGLLVVTSFLDAIQDVYNTYEISKSRPIKGYLQVVKIVLFILGLILVISNLIGESPIMLLGGLGALSAVFMLVFQDSILGLVAGIQLTANDMIRVGDWIEMPKYGADGDVIDISLNTVKVQNWDKTVTMIPAYALISDSFKNWRGMEISGGRRIKRSLYIDTSSISFCSKEKIDQLKQVQYLSDYISDKEHIIEEYNAKNEFSRSNPINGRAMTNIGVFRAYIKNYLLSHPAIHKDMTLMVRQLAPGEYGLPIEIYCFANDTRWEMYENIQADIFDHLFAVAPEFGLRLFQNPSGHDMKSFMGHDEVVREVK</sequence>
<dbReference type="STRING" id="930117.SAMN05216225_102735"/>
<feature type="domain" description="Mechanosensitive ion channel MscS C-terminal" evidence="13">
    <location>
        <begin position="329"/>
        <end position="392"/>
    </location>
</feature>
<evidence type="ECO:0000256" key="1">
    <source>
        <dbReference type="ARBA" id="ARBA00004429"/>
    </source>
</evidence>
<keyword evidence="15" id="KW-1185">Reference proteome</keyword>
<comment type="similarity">
    <text evidence="2">Belongs to the MscS (TC 1.A.23) family.</text>
</comment>
<protein>
    <recommendedName>
        <fullName evidence="9">Mechanosensing system component YbdG</fullName>
    </recommendedName>
    <alternativeName>
        <fullName evidence="10">Mechanosensitive channel homolog YbdG</fullName>
    </alternativeName>
</protein>
<dbReference type="InterPro" id="IPR049278">
    <property type="entry name" value="MS_channel_C"/>
</dbReference>
<keyword evidence="6 11" id="KW-1133">Transmembrane helix</keyword>
<reference evidence="14 15" key="1">
    <citation type="submission" date="2016-11" db="EMBL/GenBank/DDBJ databases">
        <authorList>
            <person name="Jaros S."/>
            <person name="Januszkiewicz K."/>
            <person name="Wedrychowicz H."/>
        </authorList>
    </citation>
    <scope>NUCLEOTIDE SEQUENCE [LARGE SCALE GENOMIC DNA]</scope>
    <source>
        <strain evidence="14 15">IBRC-M 10683</strain>
    </source>
</reference>
<evidence type="ECO:0000256" key="5">
    <source>
        <dbReference type="ARBA" id="ARBA00022692"/>
    </source>
</evidence>
<dbReference type="PANTHER" id="PTHR30414">
    <property type="entry name" value="MINICONDUCTANCE MECHANOSENSITIVE CHANNEL YBDG"/>
    <property type="match status" value="1"/>
</dbReference>
<evidence type="ECO:0000256" key="9">
    <source>
        <dbReference type="ARBA" id="ARBA00093630"/>
    </source>
</evidence>
<evidence type="ECO:0000259" key="13">
    <source>
        <dbReference type="Pfam" id="PF21082"/>
    </source>
</evidence>
<keyword evidence="5 11" id="KW-0812">Transmembrane</keyword>
<dbReference type="InterPro" id="IPR023408">
    <property type="entry name" value="MscS_beta-dom_sf"/>
</dbReference>
<accession>A0A1M5J0Y2</accession>
<dbReference type="PANTHER" id="PTHR30414:SF0">
    <property type="entry name" value="MINICONDUCTANCE MECHANOSENSITIVE CHANNEL YBDG"/>
    <property type="match status" value="1"/>
</dbReference>
<dbReference type="InterPro" id="IPR006685">
    <property type="entry name" value="MscS_channel_2nd"/>
</dbReference>
<organism evidence="14 15">
    <name type="scientific">Ornithinibacillus halophilus</name>
    <dbReference type="NCBI Taxonomy" id="930117"/>
    <lineage>
        <taxon>Bacteria</taxon>
        <taxon>Bacillati</taxon>
        <taxon>Bacillota</taxon>
        <taxon>Bacilli</taxon>
        <taxon>Bacillales</taxon>
        <taxon>Bacillaceae</taxon>
        <taxon>Ornithinibacillus</taxon>
    </lineage>
</organism>
<dbReference type="GO" id="GO:0005886">
    <property type="term" value="C:plasma membrane"/>
    <property type="evidence" value="ECO:0007669"/>
    <property type="project" value="UniProtKB-SubCell"/>
</dbReference>
<feature type="transmembrane region" description="Helical" evidence="11">
    <location>
        <begin position="20"/>
        <end position="40"/>
    </location>
</feature>
<dbReference type="GO" id="GO:0071470">
    <property type="term" value="P:cellular response to osmotic stress"/>
    <property type="evidence" value="ECO:0007669"/>
    <property type="project" value="InterPro"/>
</dbReference>
<evidence type="ECO:0000256" key="11">
    <source>
        <dbReference type="SAM" id="Phobius"/>
    </source>
</evidence>
<evidence type="ECO:0000256" key="10">
    <source>
        <dbReference type="ARBA" id="ARBA00093659"/>
    </source>
</evidence>
<dbReference type="Gene3D" id="2.30.30.60">
    <property type="match status" value="1"/>
</dbReference>
<gene>
    <name evidence="14" type="ORF">SAMN05216225_102735</name>
</gene>
<comment type="subcellular location">
    <subcellularLocation>
        <location evidence="1">Cell inner membrane</location>
        <topology evidence="1">Multi-pass membrane protein</topology>
    </subcellularLocation>
</comment>
<evidence type="ECO:0000256" key="4">
    <source>
        <dbReference type="ARBA" id="ARBA00022519"/>
    </source>
</evidence>
<dbReference type="Pfam" id="PF00924">
    <property type="entry name" value="MS_channel_2nd"/>
    <property type="match status" value="1"/>
</dbReference>
<dbReference type="Proteomes" id="UP000183988">
    <property type="component" value="Unassembled WGS sequence"/>
</dbReference>
<feature type="transmembrane region" description="Helical" evidence="11">
    <location>
        <begin position="164"/>
        <end position="191"/>
    </location>
</feature>
<keyword evidence="7" id="KW-0346">Stress response</keyword>
<dbReference type="SUPFAM" id="SSF50182">
    <property type="entry name" value="Sm-like ribonucleoproteins"/>
    <property type="match status" value="1"/>
</dbReference>
<dbReference type="InterPro" id="IPR030192">
    <property type="entry name" value="YbdG"/>
</dbReference>
<evidence type="ECO:0000256" key="6">
    <source>
        <dbReference type="ARBA" id="ARBA00022989"/>
    </source>
</evidence>
<evidence type="ECO:0000256" key="8">
    <source>
        <dbReference type="ARBA" id="ARBA00023136"/>
    </source>
</evidence>
<proteinExistence type="inferred from homology"/>
<keyword evidence="3" id="KW-1003">Cell membrane</keyword>
<dbReference type="FunFam" id="2.30.30.60:FF:000002">
    <property type="entry name" value="Mechanosensitive ion channel family protein"/>
    <property type="match status" value="1"/>
</dbReference>
<dbReference type="InterPro" id="IPR010920">
    <property type="entry name" value="LSM_dom_sf"/>
</dbReference>
<evidence type="ECO:0000259" key="12">
    <source>
        <dbReference type="Pfam" id="PF00924"/>
    </source>
</evidence>
<evidence type="ECO:0000313" key="14">
    <source>
        <dbReference type="EMBL" id="SHG34237.1"/>
    </source>
</evidence>
<name>A0A1M5J0Y2_9BACI</name>
<keyword evidence="8 11" id="KW-0472">Membrane</keyword>
<evidence type="ECO:0000256" key="3">
    <source>
        <dbReference type="ARBA" id="ARBA00022475"/>
    </source>
</evidence>
<dbReference type="AlphaFoldDB" id="A0A1M5J0Y2"/>